<dbReference type="Proteomes" id="UP000078250">
    <property type="component" value="Unassembled WGS sequence"/>
</dbReference>
<reference evidence="2 3" key="1">
    <citation type="submission" date="2016-04" db="EMBL/GenBank/DDBJ databases">
        <title>ATOL: Assembling a taxonomically balanced genome-scale reconstruction of the evolutionary history of the Enterobacteriaceae.</title>
        <authorList>
            <person name="Plunkett G.III."/>
            <person name="Neeno-Eckwall E.C."/>
            <person name="Glasner J.D."/>
            <person name="Perna N.T."/>
        </authorList>
    </citation>
    <scope>NUCLEOTIDE SEQUENCE [LARGE SCALE GENOMIC DNA]</scope>
    <source>
        <strain evidence="2 3">ATCC 700826</strain>
    </source>
</reference>
<dbReference type="RefSeq" id="WP_064719009.1">
    <property type="nucleotide sequence ID" value="NZ_LXEV01000016.1"/>
</dbReference>
<organism evidence="2 3">
    <name type="scientific">Proteus hauseri ATCC 700826</name>
    <dbReference type="NCBI Taxonomy" id="1354271"/>
    <lineage>
        <taxon>Bacteria</taxon>
        <taxon>Pseudomonadati</taxon>
        <taxon>Pseudomonadota</taxon>
        <taxon>Gammaproteobacteria</taxon>
        <taxon>Enterobacterales</taxon>
        <taxon>Morganellaceae</taxon>
        <taxon>Proteus</taxon>
    </lineage>
</organism>
<dbReference type="InterPro" id="IPR008394">
    <property type="entry name" value="AfaD"/>
</dbReference>
<dbReference type="EMBL" id="LXEV01000016">
    <property type="protein sequence ID" value="OAT48532.1"/>
    <property type="molecule type" value="Genomic_DNA"/>
</dbReference>
<protein>
    <submittedName>
        <fullName evidence="2">Uncharacterized protein</fullName>
    </submittedName>
</protein>
<dbReference type="SUPFAM" id="SSF49401">
    <property type="entry name" value="Bacterial adhesins"/>
    <property type="match status" value="1"/>
</dbReference>
<dbReference type="InterPro" id="IPR037028">
    <property type="entry name" value="Dr_adhesin_sf"/>
</dbReference>
<proteinExistence type="predicted"/>
<evidence type="ECO:0000313" key="3">
    <source>
        <dbReference type="Proteomes" id="UP000078250"/>
    </source>
</evidence>
<evidence type="ECO:0000313" key="2">
    <source>
        <dbReference type="EMBL" id="OAT48532.1"/>
    </source>
</evidence>
<dbReference type="Gene3D" id="2.60.40.1570">
    <property type="entry name" value="Dr adhesin"/>
    <property type="match status" value="1"/>
</dbReference>
<comment type="caution">
    <text evidence="2">The sequence shown here is derived from an EMBL/GenBank/DDBJ whole genome shotgun (WGS) entry which is preliminary data.</text>
</comment>
<sequence>MSLFKKHIISNLKKTIFISLGLYLPFSYSYAQQLIFDISINNKNLSGYYSDGTVIGYGMISHLDEHKGFLISTNQRKLSITENNIIITGKTNINNTINIKIAGNNWRTDEDNNFILITKEKEAYFQLILNGEQYIKPDKYNISLNGAYIIK</sequence>
<dbReference type="Pfam" id="PF05775">
    <property type="entry name" value="AfaD"/>
    <property type="match status" value="1"/>
</dbReference>
<name>A0AAJ3HTV4_PROHU</name>
<keyword evidence="3" id="KW-1185">Reference proteome</keyword>
<accession>A0AAJ3HTV4</accession>
<keyword evidence="1" id="KW-0732">Signal</keyword>
<gene>
    <name evidence="2" type="ORF">M997_0994</name>
</gene>
<dbReference type="CDD" id="cd18776">
    <property type="entry name" value="AfaD-like"/>
    <property type="match status" value="1"/>
</dbReference>
<dbReference type="AlphaFoldDB" id="A0AAJ3HTV4"/>
<dbReference type="InterPro" id="IPR008966">
    <property type="entry name" value="Adhesion_dom_sf"/>
</dbReference>
<evidence type="ECO:0000256" key="1">
    <source>
        <dbReference type="ARBA" id="ARBA00022729"/>
    </source>
</evidence>